<dbReference type="PANTHER" id="PTHR10302:SF0">
    <property type="entry name" value="SINGLE-STRANDED DNA-BINDING PROTEIN, MITOCHONDRIAL"/>
    <property type="match status" value="1"/>
</dbReference>
<dbReference type="InterPro" id="IPR000424">
    <property type="entry name" value="Primosome_PriB/ssb"/>
</dbReference>
<dbReference type="CDD" id="cd04496">
    <property type="entry name" value="SSB_OBF"/>
    <property type="match status" value="1"/>
</dbReference>
<keyword evidence="1 2" id="KW-0238">DNA-binding</keyword>
<gene>
    <name evidence="3" type="primary">ssb</name>
    <name evidence="3" type="ORF">PCKR_451</name>
    <name evidence="4" type="ORF">PFK_451</name>
</gene>
<dbReference type="NCBIfam" id="NF005674">
    <property type="entry name" value="PRK07459.1"/>
    <property type="match status" value="1"/>
</dbReference>
<geneLocation type="plastid" evidence="3"/>
<organism evidence="3">
    <name type="scientific">Paulinella micropora</name>
    <dbReference type="NCBI Taxonomy" id="1928728"/>
    <lineage>
        <taxon>Eukaryota</taxon>
        <taxon>Sar</taxon>
        <taxon>Rhizaria</taxon>
        <taxon>Cercozoa</taxon>
        <taxon>Imbricatea</taxon>
        <taxon>Silicofilosea</taxon>
        <taxon>Euglyphida</taxon>
        <taxon>Paulinellidae</taxon>
        <taxon>Paulinella</taxon>
    </lineage>
</organism>
<reference evidence="3" key="1">
    <citation type="journal article" date="2017" name="Protist">
        <title>Diversity of the Photosynthetic Paulinella Species, with the Description of Paulinella micropora sp. nov. and the Chromatophore Genome Sequence for strain KR01.</title>
        <authorList>
            <person name="Lhee D."/>
            <person name="Yang E.C."/>
            <person name="Kim J.I."/>
            <person name="Nakayama T."/>
            <person name="Zuccarello G."/>
            <person name="Andersen R.A."/>
            <person name="Yoon H.S."/>
        </authorList>
    </citation>
    <scope>NUCLEOTIDE SEQUENCE</scope>
    <source>
        <strain evidence="4">FK01</strain>
        <strain evidence="3">KR01</strain>
    </source>
</reference>
<dbReference type="PANTHER" id="PTHR10302">
    <property type="entry name" value="SINGLE-STRANDED DNA-BINDING PROTEIN"/>
    <property type="match status" value="1"/>
</dbReference>
<proteinExistence type="inferred from homology"/>
<evidence type="ECO:0000256" key="1">
    <source>
        <dbReference type="ARBA" id="ARBA00023125"/>
    </source>
</evidence>
<dbReference type="GO" id="GO:0009295">
    <property type="term" value="C:nucleoid"/>
    <property type="evidence" value="ECO:0007669"/>
    <property type="project" value="TreeGrafter"/>
</dbReference>
<dbReference type="AlphaFoldDB" id="A0A1L5YC14"/>
<dbReference type="GO" id="GO:0006260">
    <property type="term" value="P:DNA replication"/>
    <property type="evidence" value="ECO:0007669"/>
    <property type="project" value="InterPro"/>
</dbReference>
<accession>A0A1L5YC14</accession>
<dbReference type="EMBL" id="KY124271">
    <property type="protein sequence ID" value="AQX45003.1"/>
    <property type="molecule type" value="Genomic_DNA"/>
</dbReference>
<dbReference type="PIRSF" id="PIRSF002070">
    <property type="entry name" value="SSB"/>
    <property type="match status" value="1"/>
</dbReference>
<comment type="subcellular location">
    <subcellularLocation>
        <location evidence="2">Mitochondrion</location>
    </subcellularLocation>
</comment>
<dbReference type="EMBL" id="KX897545">
    <property type="protein sequence ID" value="APP88236.1"/>
    <property type="molecule type" value="Genomic_DNA"/>
</dbReference>
<evidence type="ECO:0000256" key="2">
    <source>
        <dbReference type="PIRNR" id="PIRNR002070"/>
    </source>
</evidence>
<dbReference type="HAMAP" id="MF_00984">
    <property type="entry name" value="SSB"/>
    <property type="match status" value="1"/>
</dbReference>
<dbReference type="PROSITE" id="PS50935">
    <property type="entry name" value="SSB"/>
    <property type="match status" value="1"/>
</dbReference>
<dbReference type="NCBIfam" id="TIGR00621">
    <property type="entry name" value="ssb"/>
    <property type="match status" value="1"/>
</dbReference>
<dbReference type="Gene3D" id="2.40.50.140">
    <property type="entry name" value="Nucleic acid-binding proteins"/>
    <property type="match status" value="1"/>
</dbReference>
<evidence type="ECO:0000313" key="3">
    <source>
        <dbReference type="EMBL" id="APP88236.1"/>
    </source>
</evidence>
<protein>
    <recommendedName>
        <fullName evidence="2">Single-stranded DNA-binding protein</fullName>
    </recommendedName>
</protein>
<dbReference type="Pfam" id="PF00436">
    <property type="entry name" value="SSB"/>
    <property type="match status" value="1"/>
</dbReference>
<keyword evidence="3" id="KW-0934">Plastid</keyword>
<sequence length="124" mass="14072">MSINSVMLIGYVGRDPEVRQFESGNTVANVSLAVNRRKSSNETDWFNLELWGKQAELVSEYVRKGSLLGIVGSLKIDSWTDRNSREQRSKPVIRVAQLQLLGSRRDSELNLYNTSLVNIEEVPF</sequence>
<dbReference type="InterPro" id="IPR011344">
    <property type="entry name" value="ssDNA-bd"/>
</dbReference>
<dbReference type="SUPFAM" id="SSF50249">
    <property type="entry name" value="Nucleic acid-binding proteins"/>
    <property type="match status" value="1"/>
</dbReference>
<keyword evidence="2" id="KW-0496">Mitochondrion</keyword>
<dbReference type="GO" id="GO:0005739">
    <property type="term" value="C:mitochondrion"/>
    <property type="evidence" value="ECO:0007669"/>
    <property type="project" value="UniProtKB-SubCell"/>
</dbReference>
<evidence type="ECO:0000313" key="4">
    <source>
        <dbReference type="EMBL" id="AQX45003.1"/>
    </source>
</evidence>
<name>A0A1L5YC14_9EUKA</name>
<dbReference type="GO" id="GO:0003697">
    <property type="term" value="F:single-stranded DNA binding"/>
    <property type="evidence" value="ECO:0007669"/>
    <property type="project" value="InterPro"/>
</dbReference>
<dbReference type="InterPro" id="IPR012340">
    <property type="entry name" value="NA-bd_OB-fold"/>
</dbReference>